<accession>A0ABP3GVH4</accession>
<evidence type="ECO:0000313" key="3">
    <source>
        <dbReference type="Proteomes" id="UP001501757"/>
    </source>
</evidence>
<keyword evidence="1" id="KW-0812">Transmembrane</keyword>
<comment type="caution">
    <text evidence="2">The sequence shown here is derived from an EMBL/GenBank/DDBJ whole genome shotgun (WGS) entry which is preliminary data.</text>
</comment>
<dbReference type="RefSeq" id="WP_343844214.1">
    <property type="nucleotide sequence ID" value="NZ_BAAAEI010000007.1"/>
</dbReference>
<dbReference type="PANTHER" id="PTHR32309:SF13">
    <property type="entry name" value="FERRIC ENTEROBACTIN TRANSPORT PROTEIN FEPE"/>
    <property type="match status" value="1"/>
</dbReference>
<evidence type="ECO:0000256" key="1">
    <source>
        <dbReference type="SAM" id="Phobius"/>
    </source>
</evidence>
<proteinExistence type="predicted"/>
<dbReference type="InterPro" id="IPR050445">
    <property type="entry name" value="Bact_polysacc_biosynth/exp"/>
</dbReference>
<evidence type="ECO:0000313" key="2">
    <source>
        <dbReference type="EMBL" id="GAA0353486.1"/>
    </source>
</evidence>
<keyword evidence="1" id="KW-1133">Transmembrane helix</keyword>
<keyword evidence="3" id="KW-1185">Reference proteome</keyword>
<gene>
    <name evidence="2" type="ORF">GCM10009092_17330</name>
</gene>
<organism evidence="2 3">
    <name type="scientific">Bowmanella denitrificans</name>
    <dbReference type="NCBI Taxonomy" id="366582"/>
    <lineage>
        <taxon>Bacteria</taxon>
        <taxon>Pseudomonadati</taxon>
        <taxon>Pseudomonadota</taxon>
        <taxon>Gammaproteobacteria</taxon>
        <taxon>Alteromonadales</taxon>
        <taxon>Alteromonadaceae</taxon>
        <taxon>Bowmanella</taxon>
    </lineage>
</organism>
<reference evidence="3" key="1">
    <citation type="journal article" date="2019" name="Int. J. Syst. Evol. Microbiol.">
        <title>The Global Catalogue of Microorganisms (GCM) 10K type strain sequencing project: providing services to taxonomists for standard genome sequencing and annotation.</title>
        <authorList>
            <consortium name="The Broad Institute Genomics Platform"/>
            <consortium name="The Broad Institute Genome Sequencing Center for Infectious Disease"/>
            <person name="Wu L."/>
            <person name="Ma J."/>
        </authorList>
    </citation>
    <scope>NUCLEOTIDE SEQUENCE [LARGE SCALE GENOMIC DNA]</scope>
    <source>
        <strain evidence="3">JCM 13378</strain>
    </source>
</reference>
<keyword evidence="1" id="KW-0472">Membrane</keyword>
<dbReference type="Proteomes" id="UP001501757">
    <property type="component" value="Unassembled WGS sequence"/>
</dbReference>
<feature type="transmembrane region" description="Helical" evidence="1">
    <location>
        <begin position="279"/>
        <end position="303"/>
    </location>
</feature>
<sequence length="305" mass="34607">MAIKQENMLLKIGIGEFCHELIRRWTWVAASGIAVGIVFGIFAWTTYDTYRADVLLVPNSVNDASGLSAMASQFGGLANLAGLSIPQAKDKTTLALQVLESRQFLNEFARNRNLEVPLIAVKGWNKETDTAIYDLEKFDPKTNTWLKRQSGESTYYPTTTELYLALMRLIEIEYNKTEQTVSISFVYYEKHRSKQYLDWLISDLNENMRNAEVLELQRTVDYLTEKAESASNVDIQTSFYRIIEERLKAIALASVRLEYVLKTIDPAITPEEKYAPKRALIVVLGVLVGSLFGSCGICISIMFRR</sequence>
<protein>
    <submittedName>
        <fullName evidence="2">Wzz/FepE/Etk N-terminal domain-containing protein</fullName>
    </submittedName>
</protein>
<dbReference type="PANTHER" id="PTHR32309">
    <property type="entry name" value="TYROSINE-PROTEIN KINASE"/>
    <property type="match status" value="1"/>
</dbReference>
<dbReference type="EMBL" id="BAAAEI010000007">
    <property type="protein sequence ID" value="GAA0353486.1"/>
    <property type="molecule type" value="Genomic_DNA"/>
</dbReference>
<name>A0ABP3GVH4_9ALTE</name>
<feature type="transmembrane region" description="Helical" evidence="1">
    <location>
        <begin position="21"/>
        <end position="44"/>
    </location>
</feature>